<dbReference type="SUPFAM" id="SSF56112">
    <property type="entry name" value="Protein kinase-like (PK-like)"/>
    <property type="match status" value="1"/>
</dbReference>
<sequence>MPNEKCWERCEENCVVAVKVLNKSKRIKLDLLNQIFSGQKYYVTGLIRHYGITQDSTTEDYAIISQYADINVQTYLNESKLQAHSLWLEKLEILMDISSTLMQLHNEGLLHENLHTNNILRSADYKTYLSDLGLTYPPNKLNPKIITKILEKPPFKIEKPELFTNARLPYPLELLISECWDHNPSNRPNIKYIHKKLNEWWMSSWNNSMDNILNPFINPNRPRFNSAKKFDPIYIYGVLKIPNNDKVHFMSEQCDRFNFKYQEIVESTNKRTKISPLQPTKMLTKPSSNGSDIMELFINELELKNLNLNNYNYCLHHFKGKQKHG</sequence>
<dbReference type="OrthoDB" id="69842at2759"/>
<keyword evidence="3" id="KW-1185">Reference proteome</keyword>
<evidence type="ECO:0000313" key="2">
    <source>
        <dbReference type="EMBL" id="CAG8642524.1"/>
    </source>
</evidence>
<dbReference type="InterPro" id="IPR051681">
    <property type="entry name" value="Ser/Thr_Kinases-Pseudokinases"/>
</dbReference>
<feature type="domain" description="Protein kinase" evidence="1">
    <location>
        <begin position="1"/>
        <end position="234"/>
    </location>
</feature>
<reference evidence="2" key="1">
    <citation type="submission" date="2021-06" db="EMBL/GenBank/DDBJ databases">
        <authorList>
            <person name="Kallberg Y."/>
            <person name="Tangrot J."/>
            <person name="Rosling A."/>
        </authorList>
    </citation>
    <scope>NUCLEOTIDE SEQUENCE</scope>
    <source>
        <strain evidence="2">UK204</strain>
    </source>
</reference>
<dbReference type="InterPro" id="IPR011009">
    <property type="entry name" value="Kinase-like_dom_sf"/>
</dbReference>
<name>A0A9N9H1S6_9GLOM</name>
<dbReference type="GO" id="GO:0004674">
    <property type="term" value="F:protein serine/threonine kinase activity"/>
    <property type="evidence" value="ECO:0007669"/>
    <property type="project" value="TreeGrafter"/>
</dbReference>
<dbReference type="InterPro" id="IPR000719">
    <property type="entry name" value="Prot_kinase_dom"/>
</dbReference>
<comment type="caution">
    <text evidence="2">The sequence shown here is derived from an EMBL/GenBank/DDBJ whole genome shotgun (WGS) entry which is preliminary data.</text>
</comment>
<dbReference type="PANTHER" id="PTHR44329">
    <property type="entry name" value="SERINE/THREONINE-PROTEIN KINASE TNNI3K-RELATED"/>
    <property type="match status" value="1"/>
</dbReference>
<dbReference type="Proteomes" id="UP000789570">
    <property type="component" value="Unassembled WGS sequence"/>
</dbReference>
<dbReference type="Gene3D" id="1.10.510.10">
    <property type="entry name" value="Transferase(Phosphotransferase) domain 1"/>
    <property type="match status" value="2"/>
</dbReference>
<dbReference type="EMBL" id="CAJVPQ010004009">
    <property type="protein sequence ID" value="CAG8642524.1"/>
    <property type="molecule type" value="Genomic_DNA"/>
</dbReference>
<accession>A0A9N9H1S6</accession>
<dbReference type="AlphaFoldDB" id="A0A9N9H1S6"/>
<proteinExistence type="predicted"/>
<dbReference type="Pfam" id="PF07714">
    <property type="entry name" value="PK_Tyr_Ser-Thr"/>
    <property type="match status" value="1"/>
</dbReference>
<evidence type="ECO:0000259" key="1">
    <source>
        <dbReference type="PROSITE" id="PS50011"/>
    </source>
</evidence>
<dbReference type="GO" id="GO:0005524">
    <property type="term" value="F:ATP binding"/>
    <property type="evidence" value="ECO:0007669"/>
    <property type="project" value="InterPro"/>
</dbReference>
<gene>
    <name evidence="2" type="ORF">FCALED_LOCUS10645</name>
</gene>
<protein>
    <submittedName>
        <fullName evidence="2">13445_t:CDS:1</fullName>
    </submittedName>
</protein>
<organism evidence="2 3">
    <name type="scientific">Funneliformis caledonium</name>
    <dbReference type="NCBI Taxonomy" id="1117310"/>
    <lineage>
        <taxon>Eukaryota</taxon>
        <taxon>Fungi</taxon>
        <taxon>Fungi incertae sedis</taxon>
        <taxon>Mucoromycota</taxon>
        <taxon>Glomeromycotina</taxon>
        <taxon>Glomeromycetes</taxon>
        <taxon>Glomerales</taxon>
        <taxon>Glomeraceae</taxon>
        <taxon>Funneliformis</taxon>
    </lineage>
</organism>
<dbReference type="PROSITE" id="PS50011">
    <property type="entry name" value="PROTEIN_KINASE_DOM"/>
    <property type="match status" value="1"/>
</dbReference>
<dbReference type="InterPro" id="IPR001245">
    <property type="entry name" value="Ser-Thr/Tyr_kinase_cat_dom"/>
</dbReference>
<evidence type="ECO:0000313" key="3">
    <source>
        <dbReference type="Proteomes" id="UP000789570"/>
    </source>
</evidence>